<feature type="compositionally biased region" description="Low complexity" evidence="1">
    <location>
        <begin position="377"/>
        <end position="387"/>
    </location>
</feature>
<feature type="region of interest" description="Disordered" evidence="1">
    <location>
        <begin position="292"/>
        <end position="329"/>
    </location>
</feature>
<name>A0A9P4I087_9PEZI</name>
<feature type="region of interest" description="Disordered" evidence="1">
    <location>
        <begin position="363"/>
        <end position="690"/>
    </location>
</feature>
<dbReference type="Proteomes" id="UP000799776">
    <property type="component" value="Unassembled WGS sequence"/>
</dbReference>
<feature type="region of interest" description="Disordered" evidence="1">
    <location>
        <begin position="1074"/>
        <end position="1129"/>
    </location>
</feature>
<organism evidence="2 3">
    <name type="scientific">Saccharata proteae CBS 121410</name>
    <dbReference type="NCBI Taxonomy" id="1314787"/>
    <lineage>
        <taxon>Eukaryota</taxon>
        <taxon>Fungi</taxon>
        <taxon>Dikarya</taxon>
        <taxon>Ascomycota</taxon>
        <taxon>Pezizomycotina</taxon>
        <taxon>Dothideomycetes</taxon>
        <taxon>Dothideomycetes incertae sedis</taxon>
        <taxon>Botryosphaeriales</taxon>
        <taxon>Saccharataceae</taxon>
        <taxon>Saccharata</taxon>
    </lineage>
</organism>
<evidence type="ECO:0000313" key="2">
    <source>
        <dbReference type="EMBL" id="KAF2090802.1"/>
    </source>
</evidence>
<feature type="compositionally biased region" description="Basic and acidic residues" evidence="1">
    <location>
        <begin position="415"/>
        <end position="428"/>
    </location>
</feature>
<feature type="compositionally biased region" description="Polar residues" evidence="1">
    <location>
        <begin position="663"/>
        <end position="675"/>
    </location>
</feature>
<accession>A0A9P4I087</accession>
<feature type="compositionally biased region" description="Polar residues" evidence="1">
    <location>
        <begin position="581"/>
        <end position="595"/>
    </location>
</feature>
<evidence type="ECO:0000313" key="3">
    <source>
        <dbReference type="Proteomes" id="UP000799776"/>
    </source>
</evidence>
<feature type="region of interest" description="Disordered" evidence="1">
    <location>
        <begin position="733"/>
        <end position="954"/>
    </location>
</feature>
<dbReference type="EMBL" id="ML978712">
    <property type="protein sequence ID" value="KAF2090802.1"/>
    <property type="molecule type" value="Genomic_DNA"/>
</dbReference>
<feature type="region of interest" description="Disordered" evidence="1">
    <location>
        <begin position="339"/>
        <end position="358"/>
    </location>
</feature>
<proteinExistence type="predicted"/>
<comment type="caution">
    <text evidence="2">The sequence shown here is derived from an EMBL/GenBank/DDBJ whole genome shotgun (WGS) entry which is preliminary data.</text>
</comment>
<feature type="compositionally biased region" description="Basic and acidic residues" evidence="1">
    <location>
        <begin position="910"/>
        <end position="923"/>
    </location>
</feature>
<feature type="compositionally biased region" description="Basic and acidic residues" evidence="1">
    <location>
        <begin position="292"/>
        <end position="303"/>
    </location>
</feature>
<gene>
    <name evidence="2" type="ORF">K490DRAFT_62129</name>
</gene>
<feature type="compositionally biased region" description="Acidic residues" evidence="1">
    <location>
        <begin position="1113"/>
        <end position="1128"/>
    </location>
</feature>
<keyword evidence="3" id="KW-1185">Reference proteome</keyword>
<sequence>MEPSLLGDRIARCLRPGSGRSQAFCRELHQIMLVLADRNNNNDSSDSIGHEHGLALLQYFTLPSNPDISRRWTGLLLHQICLASPATVDSIAERAHDMPDILTGLGNTILSKEEDLKIVAGMIIRTFVQKGIDLACFGPIQMAAAPFPSSDTLSWTSDFQKYLDLLHVARADPESDAELFYLVSCTIDGALQLDNTSGELLMLVQNRLTFMLPAATGQVRCIDIPFPNLRELSRRKVESIPHVTDELGLTLYAKTTDGWTYLFDAENRQEEKIRVHFGNSDDASAAFDAIREHSMMERPSTREHRLRTSSAGSHRETKPSCSGSWSTNPLDVSAVKEATATGLEESQLPGSPTAVEGAPQSHYGAVIEPPLDPAGLIPQQNPQIRQQPHYRTRSKSPPDDDTAVNAGNDSNAQKVPHERGVSRDRCALSEKPTNGKLRSQLRGNKGDIPLKSITAGSKAAPNEKTIGNPTGRSKKLRGKKNAFEDDASAYPVATPSHDHGNDGSIFDLPAESPSQTKTKAKRQQEKPKEVSNAVRATRTEGASSSSKRKKAASSIVPERPSKRKKIHVSVDSEGPECENDLSYSNHKSSRATVSANAKVHVTRATAAKLRTGPMQIQDNAKPDRDQSRGRKLITTRGEKTEQPLHGSILTDPGSNTHDEEKTQANPSAPVSTFQPTLKDRQHSRTVMPQTPAKNVVVISDPEEVSPPYVPSVEAAPRQPLVDESVARKPAVVSFAPTGPRNQGVNPFRPSPIRSTPCDRSSVVKRKEREAYSNLLSELDDEEQPVTPEQPVTDPFMGERQAPGNLPESGKRTTAGQEKIAVSEAVRTPSLGRRNLPSELEDEEQFVVPERPSLGLIVRKRQAPETLPESKKHKMARTKDIMISETVKPPSPDHRHVAEYQKQYVSNTAMHEPDKRISEPDRSQSQRRRSSARVSSRGSPIPDEIPEGLAEGPLEALQAEAAENVDYEALLDVEGKPNIQSPDRMPPIDEEITYPATVLSSNSKKAPESPFADSTAISGHINEGILAQAQLVFPPSHATRNPFAEQPRKIPGTPFARRIQQKPTRQMVPQIGQPLKPAHMSEPARGSSKPASSVHKMAVHFQESSDSSSSSDIAEPEYTEEQTEEMEWEDSLRPYQRDFVELLSHISRRLVRHLIDSESAIDDVIADYEQAGTSIVERMEAKQLDEYSTHSATLLQATQSAGAQYKRLQQQLQAQARDVAAGSDAGAWNAHTAATSKGIRRLERMLQAVG</sequence>
<dbReference type="AlphaFoldDB" id="A0A9P4I087"/>
<feature type="compositionally biased region" description="Polar residues" evidence="1">
    <location>
        <begin position="319"/>
        <end position="329"/>
    </location>
</feature>
<protein>
    <submittedName>
        <fullName evidence="2">Uncharacterized protein</fullName>
    </submittedName>
</protein>
<reference evidence="2" key="1">
    <citation type="journal article" date="2020" name="Stud. Mycol.">
        <title>101 Dothideomycetes genomes: a test case for predicting lifestyles and emergence of pathogens.</title>
        <authorList>
            <person name="Haridas S."/>
            <person name="Albert R."/>
            <person name="Binder M."/>
            <person name="Bloem J."/>
            <person name="Labutti K."/>
            <person name="Salamov A."/>
            <person name="Andreopoulos B."/>
            <person name="Baker S."/>
            <person name="Barry K."/>
            <person name="Bills G."/>
            <person name="Bluhm B."/>
            <person name="Cannon C."/>
            <person name="Castanera R."/>
            <person name="Culley D."/>
            <person name="Daum C."/>
            <person name="Ezra D."/>
            <person name="Gonzalez J."/>
            <person name="Henrissat B."/>
            <person name="Kuo A."/>
            <person name="Liang C."/>
            <person name="Lipzen A."/>
            <person name="Lutzoni F."/>
            <person name="Magnuson J."/>
            <person name="Mondo S."/>
            <person name="Nolan M."/>
            <person name="Ohm R."/>
            <person name="Pangilinan J."/>
            <person name="Park H.-J."/>
            <person name="Ramirez L."/>
            <person name="Alfaro M."/>
            <person name="Sun H."/>
            <person name="Tritt A."/>
            <person name="Yoshinaga Y."/>
            <person name="Zwiers L.-H."/>
            <person name="Turgeon B."/>
            <person name="Goodwin S."/>
            <person name="Spatafora J."/>
            <person name="Crous P."/>
            <person name="Grigoriev I."/>
        </authorList>
    </citation>
    <scope>NUCLEOTIDE SEQUENCE</scope>
    <source>
        <strain evidence="2">CBS 121410</strain>
    </source>
</reference>
<evidence type="ECO:0000256" key="1">
    <source>
        <dbReference type="SAM" id="MobiDB-lite"/>
    </source>
</evidence>
<dbReference type="OrthoDB" id="5374844at2759"/>